<dbReference type="InterPro" id="IPR017896">
    <property type="entry name" value="4Fe4S_Fe-S-bd"/>
</dbReference>
<comment type="subcellular location">
    <subcellularLocation>
        <location evidence="6">Cytoplasm</location>
    </subcellularLocation>
</comment>
<feature type="binding site" evidence="6">
    <location>
        <position position="147"/>
    </location>
    <ligand>
        <name>[4Fe-4S] cluster</name>
        <dbReference type="ChEBI" id="CHEBI:49883"/>
        <label>3</label>
    </ligand>
</feature>
<gene>
    <name evidence="6 8" type="primary">napF</name>
    <name evidence="8" type="ORF">GCM10011332_27330</name>
</gene>
<dbReference type="Pfam" id="PF12838">
    <property type="entry name" value="Fer4_7"/>
    <property type="match status" value="2"/>
</dbReference>
<keyword evidence="2 6" id="KW-0479">Metal-binding</keyword>
<feature type="binding site" evidence="6">
    <location>
        <position position="154"/>
    </location>
    <ligand>
        <name>[4Fe-4S] cluster</name>
        <dbReference type="ChEBI" id="CHEBI:49883"/>
        <label>3</label>
    </ligand>
</feature>
<evidence type="ECO:0000256" key="2">
    <source>
        <dbReference type="ARBA" id="ARBA00022723"/>
    </source>
</evidence>
<reference evidence="8" key="1">
    <citation type="journal article" date="2014" name="Int. J. Syst. Evol. Microbiol.">
        <title>Complete genome sequence of Corynebacterium casei LMG S-19264T (=DSM 44701T), isolated from a smear-ripened cheese.</title>
        <authorList>
            <consortium name="US DOE Joint Genome Institute (JGI-PGF)"/>
            <person name="Walter F."/>
            <person name="Albersmeier A."/>
            <person name="Kalinowski J."/>
            <person name="Ruckert C."/>
        </authorList>
    </citation>
    <scope>NUCLEOTIDE SEQUENCE</scope>
    <source>
        <strain evidence="8">CGMCC 1.15254</strain>
    </source>
</reference>
<dbReference type="PROSITE" id="PS51379">
    <property type="entry name" value="4FE4S_FER_2"/>
    <property type="match status" value="3"/>
</dbReference>
<comment type="similarity">
    <text evidence="6">Belongs to the NapF family.</text>
</comment>
<comment type="caution">
    <text evidence="8">The sequence shown here is derived from an EMBL/GenBank/DDBJ whole genome shotgun (WGS) entry which is preliminary data.</text>
</comment>
<dbReference type="PANTHER" id="PTHR43687:SF1">
    <property type="entry name" value="FERREDOXIN III"/>
    <property type="match status" value="1"/>
</dbReference>
<accession>A0A917FEJ4</accession>
<dbReference type="InterPro" id="IPR050572">
    <property type="entry name" value="Fe-S_Ferredoxin"/>
</dbReference>
<dbReference type="PANTHER" id="PTHR43687">
    <property type="entry name" value="ADENYLYLSULFATE REDUCTASE, BETA SUBUNIT"/>
    <property type="match status" value="1"/>
</dbReference>
<dbReference type="NCBIfam" id="TIGR00402">
    <property type="entry name" value="napF"/>
    <property type="match status" value="1"/>
</dbReference>
<protein>
    <recommendedName>
        <fullName evidence="6">Ferredoxin-type protein NapF</fullName>
    </recommendedName>
</protein>
<dbReference type="Gene3D" id="3.30.70.20">
    <property type="match status" value="2"/>
</dbReference>
<keyword evidence="4 6" id="KW-0408">Iron</keyword>
<evidence type="ECO:0000256" key="3">
    <source>
        <dbReference type="ARBA" id="ARBA00022737"/>
    </source>
</evidence>
<proteinExistence type="inferred from homology"/>
<evidence type="ECO:0000256" key="5">
    <source>
        <dbReference type="ARBA" id="ARBA00023014"/>
    </source>
</evidence>
<feature type="binding site" evidence="6">
    <location>
        <position position="45"/>
    </location>
    <ligand>
        <name>[4Fe-4S] cluster</name>
        <dbReference type="ChEBI" id="CHEBI:49883"/>
        <label>1</label>
    </ligand>
</feature>
<evidence type="ECO:0000313" key="8">
    <source>
        <dbReference type="EMBL" id="GGF71910.1"/>
    </source>
</evidence>
<dbReference type="GO" id="GO:0051539">
    <property type="term" value="F:4 iron, 4 sulfur cluster binding"/>
    <property type="evidence" value="ECO:0007669"/>
    <property type="project" value="UniProtKB-UniRule"/>
</dbReference>
<evidence type="ECO:0000256" key="4">
    <source>
        <dbReference type="ARBA" id="ARBA00023004"/>
    </source>
</evidence>
<evidence type="ECO:0000313" key="9">
    <source>
        <dbReference type="Proteomes" id="UP000632498"/>
    </source>
</evidence>
<comment type="subunit">
    <text evidence="6">Interacts with the cytoplasmic NapA precursor.</text>
</comment>
<feature type="binding site" evidence="6">
    <location>
        <position position="150"/>
    </location>
    <ligand>
        <name>[4Fe-4S] cluster</name>
        <dbReference type="ChEBI" id="CHEBI:49883"/>
        <label>3</label>
    </ligand>
</feature>
<comment type="cofactor">
    <cofactor evidence="6">
        <name>[4Fe-4S] cluster</name>
        <dbReference type="ChEBI" id="CHEBI:49883"/>
    </cofactor>
</comment>
<feature type="binding site" evidence="6">
    <location>
        <position position="39"/>
    </location>
    <ligand>
        <name>[4Fe-4S] cluster</name>
        <dbReference type="ChEBI" id="CHEBI:49883"/>
        <label>1</label>
    </ligand>
</feature>
<dbReference type="AlphaFoldDB" id="A0A917FEJ4"/>
<feature type="domain" description="4Fe-4S ferredoxin-type" evidence="7">
    <location>
        <begin position="28"/>
        <end position="59"/>
    </location>
</feature>
<name>A0A917FEJ4_9PROT</name>
<keyword evidence="1 6" id="KW-0004">4Fe-4S</keyword>
<reference evidence="8" key="2">
    <citation type="submission" date="2020-09" db="EMBL/GenBank/DDBJ databases">
        <authorList>
            <person name="Sun Q."/>
            <person name="Zhou Y."/>
        </authorList>
    </citation>
    <scope>NUCLEOTIDE SEQUENCE</scope>
    <source>
        <strain evidence="8">CGMCC 1.15254</strain>
    </source>
</reference>
<keyword evidence="9" id="KW-1185">Reference proteome</keyword>
<feature type="binding site" evidence="6">
    <location>
        <position position="144"/>
    </location>
    <ligand>
        <name>[4Fe-4S] cluster</name>
        <dbReference type="ChEBI" id="CHEBI:49883"/>
        <label>3</label>
    </ligand>
</feature>
<evidence type="ECO:0000256" key="1">
    <source>
        <dbReference type="ARBA" id="ARBA00022485"/>
    </source>
</evidence>
<comment type="function">
    <text evidence="6">Could be involved in the maturation of NapA, the catalytic subunit of the periplasmic nitrate reductase, before its export into the periplasm.</text>
</comment>
<dbReference type="GO" id="GO:0005737">
    <property type="term" value="C:cytoplasm"/>
    <property type="evidence" value="ECO:0007669"/>
    <property type="project" value="UniProtKB-SubCell"/>
</dbReference>
<sequence>MKDVVSRRTLLFGRSGLTGREDVIRPPWSVSGDAFAKKCTGCGECVRACPEGILTIDKTNLAEVDFSKGECTFCRDCVVVCADGALVVLDPQTPWSLHISIEGKCLAMKGIECRACDDQCEPRAIFFRPTPGSVASLHLDKDLCTGCGACIASCPADAITLMPASYKEGAN</sequence>
<feature type="binding site" evidence="6">
    <location>
        <position position="49"/>
    </location>
    <ligand>
        <name>[4Fe-4S] cluster</name>
        <dbReference type="ChEBI" id="CHEBI:49883"/>
        <label>1</label>
    </ligand>
</feature>
<organism evidence="8 9">
    <name type="scientific">Terasakiella brassicae</name>
    <dbReference type="NCBI Taxonomy" id="1634917"/>
    <lineage>
        <taxon>Bacteria</taxon>
        <taxon>Pseudomonadati</taxon>
        <taxon>Pseudomonadota</taxon>
        <taxon>Alphaproteobacteria</taxon>
        <taxon>Rhodospirillales</taxon>
        <taxon>Terasakiellaceae</taxon>
        <taxon>Terasakiella</taxon>
    </lineage>
</organism>
<evidence type="ECO:0000256" key="6">
    <source>
        <dbReference type="HAMAP-Rule" id="MF_02201"/>
    </source>
</evidence>
<evidence type="ECO:0000259" key="7">
    <source>
        <dbReference type="PROSITE" id="PS51379"/>
    </source>
</evidence>
<keyword evidence="3 6" id="KW-0677">Repeat</keyword>
<feature type="binding site" evidence="6">
    <location>
        <position position="42"/>
    </location>
    <ligand>
        <name>[4Fe-4S] cluster</name>
        <dbReference type="ChEBI" id="CHEBI:49883"/>
        <label>1</label>
    </ligand>
</feature>
<dbReference type="HAMAP" id="MF_02201">
    <property type="entry name" value="NapF"/>
    <property type="match status" value="1"/>
</dbReference>
<dbReference type="SUPFAM" id="SSF54862">
    <property type="entry name" value="4Fe-4S ferredoxins"/>
    <property type="match status" value="1"/>
</dbReference>
<feature type="binding site" evidence="6">
    <location>
        <position position="81"/>
    </location>
    <ligand>
        <name>[4Fe-4S] cluster</name>
        <dbReference type="ChEBI" id="CHEBI:49883"/>
        <label>2</label>
    </ligand>
</feature>
<dbReference type="Proteomes" id="UP000632498">
    <property type="component" value="Unassembled WGS sequence"/>
</dbReference>
<keyword evidence="6" id="KW-0963">Cytoplasm</keyword>
<feature type="binding site" evidence="6">
    <location>
        <position position="71"/>
    </location>
    <ligand>
        <name>[4Fe-4S] cluster</name>
        <dbReference type="ChEBI" id="CHEBI:49883"/>
        <label>2</label>
    </ligand>
</feature>
<keyword evidence="5 6" id="KW-0411">Iron-sulfur</keyword>
<dbReference type="CDD" id="cd10564">
    <property type="entry name" value="NapF_like"/>
    <property type="match status" value="1"/>
</dbReference>
<dbReference type="RefSeq" id="WP_188666253.1">
    <property type="nucleotide sequence ID" value="NZ_BMHV01000023.1"/>
</dbReference>
<dbReference type="PROSITE" id="PS00198">
    <property type="entry name" value="4FE4S_FER_1"/>
    <property type="match status" value="2"/>
</dbReference>
<feature type="domain" description="4Fe-4S ferredoxin-type" evidence="7">
    <location>
        <begin position="60"/>
        <end position="91"/>
    </location>
</feature>
<dbReference type="InterPro" id="IPR004496">
    <property type="entry name" value="NapF"/>
</dbReference>
<feature type="domain" description="4Fe-4S ferredoxin-type" evidence="7">
    <location>
        <begin position="135"/>
        <end position="164"/>
    </location>
</feature>
<dbReference type="InterPro" id="IPR017900">
    <property type="entry name" value="4Fe4S_Fe_S_CS"/>
</dbReference>
<dbReference type="GO" id="GO:0046872">
    <property type="term" value="F:metal ion binding"/>
    <property type="evidence" value="ECO:0007669"/>
    <property type="project" value="UniProtKB-KW"/>
</dbReference>
<dbReference type="EMBL" id="BMHV01000023">
    <property type="protein sequence ID" value="GGF71910.1"/>
    <property type="molecule type" value="Genomic_DNA"/>
</dbReference>
<feature type="binding site" evidence="6">
    <location>
        <position position="77"/>
    </location>
    <ligand>
        <name>[4Fe-4S] cluster</name>
        <dbReference type="ChEBI" id="CHEBI:49883"/>
        <label>2</label>
    </ligand>
</feature>
<feature type="binding site" evidence="6">
    <location>
        <position position="74"/>
    </location>
    <ligand>
        <name>[4Fe-4S] cluster</name>
        <dbReference type="ChEBI" id="CHEBI:49883"/>
        <label>2</label>
    </ligand>
</feature>